<accession>A0A8S5PTY2</accession>
<evidence type="ECO:0000313" key="1">
    <source>
        <dbReference type="EMBL" id="DAE09993.1"/>
    </source>
</evidence>
<reference evidence="1" key="1">
    <citation type="journal article" date="2021" name="Proc. Natl. Acad. Sci. U.S.A.">
        <title>A Catalog of Tens of Thousands of Viruses from Human Metagenomes Reveals Hidden Associations with Chronic Diseases.</title>
        <authorList>
            <person name="Tisza M.J."/>
            <person name="Buck C.B."/>
        </authorList>
    </citation>
    <scope>NUCLEOTIDE SEQUENCE</scope>
    <source>
        <strain evidence="1">Ct4Rk11</strain>
    </source>
</reference>
<protein>
    <submittedName>
        <fullName evidence="1">Uncharacterized protein</fullName>
    </submittedName>
</protein>
<dbReference type="EMBL" id="BK015500">
    <property type="protein sequence ID" value="DAE09993.1"/>
    <property type="molecule type" value="Genomic_DNA"/>
</dbReference>
<organism evidence="1">
    <name type="scientific">Siphoviridae sp. ct4Rk11</name>
    <dbReference type="NCBI Taxonomy" id="2825330"/>
    <lineage>
        <taxon>Viruses</taxon>
        <taxon>Duplodnaviria</taxon>
        <taxon>Heunggongvirae</taxon>
        <taxon>Uroviricota</taxon>
        <taxon>Caudoviricetes</taxon>
    </lineage>
</organism>
<sequence>MRKVNLKCYDFVTSYNIMLCFHINNNLLLIPPSSISRFCTEEGAPVLELKACRDSNTPYPRSIRTDIP</sequence>
<name>A0A8S5PTY2_9CAUD</name>
<proteinExistence type="predicted"/>